<dbReference type="RefSeq" id="WP_129029588.1">
    <property type="nucleotide sequence ID" value="NZ_AP026806.1"/>
</dbReference>
<proteinExistence type="predicted"/>
<accession>A0A4Q0VGM6</accession>
<reference evidence="2 3" key="1">
    <citation type="submission" date="2018-06" db="EMBL/GenBank/DDBJ databases">
        <title>Genome conservation of Clostridium tetani.</title>
        <authorList>
            <person name="Bruggemann H."/>
            <person name="Popoff M.R."/>
        </authorList>
    </citation>
    <scope>NUCLEOTIDE SEQUENCE [LARGE SCALE GENOMIC DNA]</scope>
    <source>
        <strain evidence="2 3">2017.061</strain>
    </source>
</reference>
<evidence type="ECO:0000313" key="4">
    <source>
        <dbReference type="Proteomes" id="UP001321763"/>
    </source>
</evidence>
<protein>
    <submittedName>
        <fullName evidence="1">MFS transporter</fullName>
    </submittedName>
    <submittedName>
        <fullName evidence="2">Pyridoxamine 5'-phosphate oxidase family protein</fullName>
    </submittedName>
</protein>
<evidence type="ECO:0000313" key="2">
    <source>
        <dbReference type="EMBL" id="RXI50489.1"/>
    </source>
</evidence>
<dbReference type="AlphaFoldDB" id="A0A4Q0VGM6"/>
<sequence>MLREMRKKERSINISEAMEILNEGQYGVLSVITNEGYPYGVPINYVYMDNCIYFHCAIEGYKLDSIKLNNNISFSVVGKTELLPNKFSIKYESVIIFGKAFEVFDEEKITALSALVDKYSKEYKEAGAKHVKGSGNRTKVIRIDIEHISGKARK</sequence>
<gene>
    <name evidence="2" type="ORF">DP130_00520</name>
    <name evidence="1" type="ORF">K234311028_07210</name>
</gene>
<dbReference type="EMBL" id="AP026818">
    <property type="protein sequence ID" value="BDR80475.1"/>
    <property type="molecule type" value="Genomic_DNA"/>
</dbReference>
<reference evidence="1 4" key="2">
    <citation type="submission" date="2022-09" db="EMBL/GenBank/DDBJ databases">
        <title>complete genome sequences of Clostridium tetani str. KHSU-234311-028 isolated from soil.</title>
        <authorList>
            <person name="Sekizuka T."/>
            <person name="Shitada C."/>
            <person name="Takahashi M."/>
            <person name="Kuroda M."/>
        </authorList>
    </citation>
    <scope>NUCLEOTIDE SEQUENCE [LARGE SCALE GENOMIC DNA]</scope>
    <source>
        <strain evidence="1 4">KHSU-234311-028</strain>
    </source>
</reference>
<dbReference type="Pfam" id="PF12900">
    <property type="entry name" value="Pyridox_ox_2"/>
    <property type="match status" value="1"/>
</dbReference>
<dbReference type="Gene3D" id="2.30.110.10">
    <property type="entry name" value="Electron Transport, Fmn-binding Protein, Chain A"/>
    <property type="match status" value="1"/>
</dbReference>
<organism evidence="2 3">
    <name type="scientific">Clostridium tetani</name>
    <dbReference type="NCBI Taxonomy" id="1513"/>
    <lineage>
        <taxon>Bacteria</taxon>
        <taxon>Bacillati</taxon>
        <taxon>Bacillota</taxon>
        <taxon>Clostridia</taxon>
        <taxon>Eubacteriales</taxon>
        <taxon>Clostridiaceae</taxon>
        <taxon>Clostridium</taxon>
    </lineage>
</organism>
<evidence type="ECO:0000313" key="1">
    <source>
        <dbReference type="EMBL" id="BDR80475.1"/>
    </source>
</evidence>
<dbReference type="Proteomes" id="UP000290921">
    <property type="component" value="Unassembled WGS sequence"/>
</dbReference>
<dbReference type="InterPro" id="IPR012349">
    <property type="entry name" value="Split_barrel_FMN-bd"/>
</dbReference>
<dbReference type="PANTHER" id="PTHR34071">
    <property type="entry name" value="5-NITROIMIDAZOLE ANTIBIOTICS RESISTANCE PROTEIN, NIMA-FAMILY-RELATED PROTEIN-RELATED"/>
    <property type="match status" value="1"/>
</dbReference>
<evidence type="ECO:0000313" key="3">
    <source>
        <dbReference type="Proteomes" id="UP000290921"/>
    </source>
</evidence>
<dbReference type="Proteomes" id="UP001321763">
    <property type="component" value="Chromosome"/>
</dbReference>
<dbReference type="EMBL" id="QMAP01000001">
    <property type="protein sequence ID" value="RXI50489.1"/>
    <property type="molecule type" value="Genomic_DNA"/>
</dbReference>
<dbReference type="SUPFAM" id="SSF50475">
    <property type="entry name" value="FMN-binding split barrel"/>
    <property type="match status" value="1"/>
</dbReference>
<dbReference type="InterPro" id="IPR024747">
    <property type="entry name" value="Pyridox_Oxase-rel"/>
</dbReference>
<name>A0A4Q0VGM6_CLOTA</name>
<dbReference type="PANTHER" id="PTHR34071:SF2">
    <property type="entry name" value="FLAVIN-NUCLEOTIDE-BINDING PROTEIN"/>
    <property type="match status" value="1"/>
</dbReference>